<evidence type="ECO:0000256" key="10">
    <source>
        <dbReference type="SAM" id="SignalP"/>
    </source>
</evidence>
<keyword evidence="10" id="KW-0732">Signal</keyword>
<feature type="chain" id="PRO_5011769700" evidence="10">
    <location>
        <begin position="26"/>
        <end position="150"/>
    </location>
</feature>
<keyword evidence="7 8" id="KW-0408">Iron</keyword>
<dbReference type="InterPro" id="IPR036909">
    <property type="entry name" value="Cyt_c-like_dom_sf"/>
</dbReference>
<dbReference type="InterPro" id="IPR009056">
    <property type="entry name" value="Cyt_c-like_dom"/>
</dbReference>
<evidence type="ECO:0000256" key="2">
    <source>
        <dbReference type="ARBA" id="ARBA00022448"/>
    </source>
</evidence>
<evidence type="ECO:0000256" key="7">
    <source>
        <dbReference type="ARBA" id="ARBA00023004"/>
    </source>
</evidence>
<dbReference type="Gene3D" id="1.10.760.10">
    <property type="entry name" value="Cytochrome c-like domain"/>
    <property type="match status" value="1"/>
</dbReference>
<feature type="signal peptide" evidence="10">
    <location>
        <begin position="1"/>
        <end position="25"/>
    </location>
</feature>
<comment type="cofactor">
    <cofactor evidence="1">
        <name>heme c</name>
        <dbReference type="ChEBI" id="CHEBI:61717"/>
    </cofactor>
</comment>
<protein>
    <submittedName>
        <fullName evidence="12">Cytochrome c, mono-and diheme variants</fullName>
    </submittedName>
</protein>
<proteinExistence type="predicted"/>
<reference evidence="13" key="1">
    <citation type="submission" date="2016-10" db="EMBL/GenBank/DDBJ databases">
        <authorList>
            <person name="Varghese N."/>
            <person name="Submissions S."/>
        </authorList>
    </citation>
    <scope>NUCLEOTIDE SEQUENCE [LARGE SCALE GENOMIC DNA]</scope>
    <source>
        <strain evidence="13">DSM 21424</strain>
    </source>
</reference>
<name>A0A1G7A131_9RHOB</name>
<sequence>MARRGAAVFVAASGAALLLGAGAVALWPSGGDATEHGRQLYLDNCAACHGAELEGQPDWRRPLPSGRLPAPPHDATGHTWHHPDRVLREIILRGTEAVVGNGYESDMPGFEGLLTEAEVEAILDYLKSEWPERERTHQQRVTAADEAAGG</sequence>
<dbReference type="InterPro" id="IPR051459">
    <property type="entry name" value="Cytochrome_c-type_DH"/>
</dbReference>
<dbReference type="STRING" id="521013.SAMN04488567_0768"/>
<evidence type="ECO:0000256" key="9">
    <source>
        <dbReference type="SAM" id="MobiDB-lite"/>
    </source>
</evidence>
<keyword evidence="3 8" id="KW-0349">Heme</keyword>
<organism evidence="12 13">
    <name type="scientific">Limimaricola pyoseonensis</name>
    <dbReference type="NCBI Taxonomy" id="521013"/>
    <lineage>
        <taxon>Bacteria</taxon>
        <taxon>Pseudomonadati</taxon>
        <taxon>Pseudomonadota</taxon>
        <taxon>Alphaproteobacteria</taxon>
        <taxon>Rhodobacterales</taxon>
        <taxon>Paracoccaceae</taxon>
        <taxon>Limimaricola</taxon>
    </lineage>
</organism>
<dbReference type="Pfam" id="PF00034">
    <property type="entry name" value="Cytochrom_C"/>
    <property type="match status" value="1"/>
</dbReference>
<dbReference type="InterPro" id="IPR008168">
    <property type="entry name" value="Cyt_C_IC"/>
</dbReference>
<evidence type="ECO:0000256" key="1">
    <source>
        <dbReference type="ARBA" id="ARBA00001926"/>
    </source>
</evidence>
<dbReference type="GO" id="GO:0005506">
    <property type="term" value="F:iron ion binding"/>
    <property type="evidence" value="ECO:0007669"/>
    <property type="project" value="InterPro"/>
</dbReference>
<dbReference type="Proteomes" id="UP000198922">
    <property type="component" value="Unassembled WGS sequence"/>
</dbReference>
<keyword evidence="6" id="KW-0249">Electron transport</keyword>
<keyword evidence="5 8" id="KW-0479">Metal-binding</keyword>
<gene>
    <name evidence="12" type="ORF">SAMN04488567_0768</name>
</gene>
<evidence type="ECO:0000313" key="12">
    <source>
        <dbReference type="EMBL" id="SDE08532.1"/>
    </source>
</evidence>
<evidence type="ECO:0000256" key="8">
    <source>
        <dbReference type="PROSITE-ProRule" id="PRU00433"/>
    </source>
</evidence>
<keyword evidence="2" id="KW-0813">Transport</keyword>
<dbReference type="PROSITE" id="PS51007">
    <property type="entry name" value="CYTC"/>
    <property type="match status" value="1"/>
</dbReference>
<evidence type="ECO:0000259" key="11">
    <source>
        <dbReference type="PROSITE" id="PS51007"/>
    </source>
</evidence>
<dbReference type="AlphaFoldDB" id="A0A1G7A131"/>
<feature type="region of interest" description="Disordered" evidence="9">
    <location>
        <begin position="57"/>
        <end position="80"/>
    </location>
</feature>
<dbReference type="PANTHER" id="PTHR35008">
    <property type="entry name" value="BLL4482 PROTEIN-RELATED"/>
    <property type="match status" value="1"/>
</dbReference>
<evidence type="ECO:0000313" key="13">
    <source>
        <dbReference type="Proteomes" id="UP000198922"/>
    </source>
</evidence>
<evidence type="ECO:0000256" key="3">
    <source>
        <dbReference type="ARBA" id="ARBA00022617"/>
    </source>
</evidence>
<dbReference type="SUPFAM" id="SSF46626">
    <property type="entry name" value="Cytochrome c"/>
    <property type="match status" value="1"/>
</dbReference>
<keyword evidence="13" id="KW-1185">Reference proteome</keyword>
<dbReference type="GO" id="GO:0020037">
    <property type="term" value="F:heme binding"/>
    <property type="evidence" value="ECO:0007669"/>
    <property type="project" value="InterPro"/>
</dbReference>
<keyword evidence="4" id="KW-0679">Respiratory chain</keyword>
<evidence type="ECO:0000256" key="5">
    <source>
        <dbReference type="ARBA" id="ARBA00022723"/>
    </source>
</evidence>
<evidence type="ECO:0000256" key="4">
    <source>
        <dbReference type="ARBA" id="ARBA00022660"/>
    </source>
</evidence>
<dbReference type="RefSeq" id="WP_242652178.1">
    <property type="nucleotide sequence ID" value="NZ_FNAT01000001.1"/>
</dbReference>
<feature type="domain" description="Cytochrome c" evidence="11">
    <location>
        <begin position="32"/>
        <end position="130"/>
    </location>
</feature>
<dbReference type="PRINTS" id="PR00605">
    <property type="entry name" value="CYTCHROMECIC"/>
</dbReference>
<dbReference type="GO" id="GO:0009055">
    <property type="term" value="F:electron transfer activity"/>
    <property type="evidence" value="ECO:0007669"/>
    <property type="project" value="InterPro"/>
</dbReference>
<evidence type="ECO:0000256" key="6">
    <source>
        <dbReference type="ARBA" id="ARBA00022982"/>
    </source>
</evidence>
<accession>A0A1G7A131</accession>
<dbReference type="EMBL" id="FNAT01000001">
    <property type="protein sequence ID" value="SDE08532.1"/>
    <property type="molecule type" value="Genomic_DNA"/>
</dbReference>
<dbReference type="PANTHER" id="PTHR35008:SF4">
    <property type="entry name" value="BLL4482 PROTEIN"/>
    <property type="match status" value="1"/>
</dbReference>